<gene>
    <name evidence="4" type="ORF">LTRI10_LOCUS47907</name>
</gene>
<organism evidence="4 5">
    <name type="scientific">Linum trigynum</name>
    <dbReference type="NCBI Taxonomy" id="586398"/>
    <lineage>
        <taxon>Eukaryota</taxon>
        <taxon>Viridiplantae</taxon>
        <taxon>Streptophyta</taxon>
        <taxon>Embryophyta</taxon>
        <taxon>Tracheophyta</taxon>
        <taxon>Spermatophyta</taxon>
        <taxon>Magnoliopsida</taxon>
        <taxon>eudicotyledons</taxon>
        <taxon>Gunneridae</taxon>
        <taxon>Pentapetalae</taxon>
        <taxon>rosids</taxon>
        <taxon>fabids</taxon>
        <taxon>Malpighiales</taxon>
        <taxon>Linaceae</taxon>
        <taxon>Linum</taxon>
    </lineage>
</organism>
<dbReference type="PROSITE" id="PS50158">
    <property type="entry name" value="ZF_CCHC"/>
    <property type="match status" value="1"/>
</dbReference>
<keyword evidence="1" id="KW-0863">Zinc-finger</keyword>
<dbReference type="Proteomes" id="UP001497516">
    <property type="component" value="Chromosome 8"/>
</dbReference>
<evidence type="ECO:0000259" key="3">
    <source>
        <dbReference type="PROSITE" id="PS50158"/>
    </source>
</evidence>
<dbReference type="GO" id="GO:0003676">
    <property type="term" value="F:nucleic acid binding"/>
    <property type="evidence" value="ECO:0007669"/>
    <property type="project" value="InterPro"/>
</dbReference>
<name>A0AAV2GCB9_9ROSI</name>
<evidence type="ECO:0000313" key="5">
    <source>
        <dbReference type="Proteomes" id="UP001497516"/>
    </source>
</evidence>
<dbReference type="AlphaFoldDB" id="A0AAV2GCB9"/>
<keyword evidence="1" id="KW-0862">Zinc</keyword>
<evidence type="ECO:0000256" key="2">
    <source>
        <dbReference type="SAM" id="MobiDB-lite"/>
    </source>
</evidence>
<dbReference type="InterPro" id="IPR001878">
    <property type="entry name" value="Znf_CCHC"/>
</dbReference>
<feature type="domain" description="CCHC-type" evidence="3">
    <location>
        <begin position="198"/>
        <end position="211"/>
    </location>
</feature>
<feature type="compositionally biased region" description="Basic and acidic residues" evidence="2">
    <location>
        <begin position="340"/>
        <end position="363"/>
    </location>
</feature>
<feature type="compositionally biased region" description="Basic and acidic residues" evidence="2">
    <location>
        <begin position="270"/>
        <end position="285"/>
    </location>
</feature>
<dbReference type="InterPro" id="IPR025558">
    <property type="entry name" value="DUF4283"/>
</dbReference>
<sequence>MVHVSEDQIVQFSLDEVQSTKLRASRTLLGRMFSVDQFSTLELRDALVDAWQIKGRVKVSLASHGLFEIMLPNEEAKTWALKRSPWIIKDKVLTLRSWTPSISPKTFEELSTAPFRIQIWGVREECCTKLFGRKLVASAIGQVLDSDIFAWEEAGERFIKVRAILDFAKPLCSQLMGASDEIGRFWVNLKYEFLPSFCYHCGRVGHARRECTFDPPNGRERFGPQMSTKKLGRRVYDDEVDTMTARGPRQTVWVNRQVNGPANSARTYVRGRDDNRQVSSKKAETDPLVVTGRSIAASDLSKTQGLRTSSSTKSSPRGFPLNKPPRIQLGGGKLKRQGKRGVEGIRNRHNDALKKAGEIDVRSDTTPSPPPRV</sequence>
<dbReference type="GO" id="GO:0008270">
    <property type="term" value="F:zinc ion binding"/>
    <property type="evidence" value="ECO:0007669"/>
    <property type="project" value="UniProtKB-KW"/>
</dbReference>
<evidence type="ECO:0000256" key="1">
    <source>
        <dbReference type="PROSITE-ProRule" id="PRU00047"/>
    </source>
</evidence>
<reference evidence="4 5" key="1">
    <citation type="submission" date="2024-04" db="EMBL/GenBank/DDBJ databases">
        <authorList>
            <person name="Fracassetti M."/>
        </authorList>
    </citation>
    <scope>NUCLEOTIDE SEQUENCE [LARGE SCALE GENOMIC DNA]</scope>
</reference>
<accession>A0AAV2GCB9</accession>
<feature type="region of interest" description="Disordered" evidence="2">
    <location>
        <begin position="263"/>
        <end position="373"/>
    </location>
</feature>
<keyword evidence="1" id="KW-0479">Metal-binding</keyword>
<feature type="compositionally biased region" description="Polar residues" evidence="2">
    <location>
        <begin position="300"/>
        <end position="315"/>
    </location>
</feature>
<proteinExistence type="predicted"/>
<protein>
    <recommendedName>
        <fullName evidence="3">CCHC-type domain-containing protein</fullName>
    </recommendedName>
</protein>
<dbReference type="InterPro" id="IPR025836">
    <property type="entry name" value="Zn_knuckle_CX2CX4HX4C"/>
</dbReference>
<keyword evidence="5" id="KW-1185">Reference proteome</keyword>
<dbReference type="InterPro" id="IPR040256">
    <property type="entry name" value="At4g02000-like"/>
</dbReference>
<dbReference type="PANTHER" id="PTHR31286">
    <property type="entry name" value="GLYCINE-RICH CELL WALL STRUCTURAL PROTEIN 1.8-LIKE"/>
    <property type="match status" value="1"/>
</dbReference>
<dbReference type="PANTHER" id="PTHR31286:SF167">
    <property type="entry name" value="OS09G0268800 PROTEIN"/>
    <property type="match status" value="1"/>
</dbReference>
<evidence type="ECO:0000313" key="4">
    <source>
        <dbReference type="EMBL" id="CAL1408299.1"/>
    </source>
</evidence>
<dbReference type="EMBL" id="OZ034821">
    <property type="protein sequence ID" value="CAL1408299.1"/>
    <property type="molecule type" value="Genomic_DNA"/>
</dbReference>
<dbReference type="Pfam" id="PF14111">
    <property type="entry name" value="DUF4283"/>
    <property type="match status" value="1"/>
</dbReference>
<dbReference type="Pfam" id="PF14392">
    <property type="entry name" value="zf-CCHC_4"/>
    <property type="match status" value="1"/>
</dbReference>